<organism evidence="4">
    <name type="scientific">Alvinella pompejana</name>
    <dbReference type="NCBI Taxonomy" id="6376"/>
    <lineage>
        <taxon>Eukaryota</taxon>
        <taxon>Metazoa</taxon>
        <taxon>Spiralia</taxon>
        <taxon>Lophotrochozoa</taxon>
        <taxon>Annelida</taxon>
        <taxon>Polychaeta</taxon>
        <taxon>Sedentaria</taxon>
        <taxon>Canalipalpata</taxon>
        <taxon>Terebellida</taxon>
        <taxon>Terebelliformia</taxon>
        <taxon>Alvinellidae</taxon>
        <taxon>Alvinella</taxon>
    </lineage>
</organism>
<sequence length="506" mass="58772">MDDPLAAPTQATVDHTKLVRWNQTNVPEYNMVIDNPDDKKKSPFAYNREINQKIVLWSGDITALDTEAILHSTNETLSDVYPASERLLKRAGPDLQKDLSSNVKVCRTGEARLTKGYQLPARYVIHTVGPRYNLKYKTAAESALFNSYRSVLQIVREKQMSSVALCCIHASRRGYPPQEGAHIALRTVRRFLEKYGDTIDTVVFVVTGEDEDVYISLLPLYFPRSEHEEDFAAYQLPDDVGNEDGEPVIKERQIRIMGKPAYEAQKFNWKSPEELEESININEAFDTSIAVGAHSFSKMDDDIDKKRRIRLQYETHIALLNKEQYKRYEKWLKRSYQEDLSPMESLRCLYQSGFDVYGRPVVVFIGRHFPATKIDLDKFTLYLVQLMDNIVNKPYVIVYFHTLTQSDNHLDAGYLRSLYNLLDSRYKQNLGAVYVVHPTFWSKVMTWFFMTFNTTDLKSRIHNIPGLEYLFKRIPMDQLDIPDFISDYDIQVHGTRYYNPDVDKNL</sequence>
<evidence type="ECO:0000259" key="3">
    <source>
        <dbReference type="PROSITE" id="PS51154"/>
    </source>
</evidence>
<dbReference type="InterPro" id="IPR036865">
    <property type="entry name" value="CRAL-TRIO_dom_sf"/>
</dbReference>
<dbReference type="CDD" id="cd00170">
    <property type="entry name" value="SEC14"/>
    <property type="match status" value="1"/>
</dbReference>
<dbReference type="InterPro" id="IPR043472">
    <property type="entry name" value="Macro_dom-like"/>
</dbReference>
<dbReference type="PANTHER" id="PTHR11106:SF72">
    <property type="entry name" value="GANGLIOSIDE-INDUCED DIFFERENTIATION-ASSOCIATED PROTEIN 2"/>
    <property type="match status" value="1"/>
</dbReference>
<dbReference type="InterPro" id="IPR002589">
    <property type="entry name" value="Macro_dom"/>
</dbReference>
<dbReference type="CDD" id="cd02905">
    <property type="entry name" value="Macro_GDAP2-like"/>
    <property type="match status" value="1"/>
</dbReference>
<dbReference type="PROSITE" id="PS50191">
    <property type="entry name" value="CRAL_TRIO"/>
    <property type="match status" value="1"/>
</dbReference>
<reference evidence="4" key="1">
    <citation type="journal article" date="2021" name="Prog. Biophys. Mol. Biol.">
        <title>Targeting SARS-CoV-2 Nsp3 macrodomain structure with insights from human poly(ADP-ribose) glycohydrolase (PARG) structures with inhibitors.</title>
        <authorList>
            <person name="Brosey C.A."/>
            <person name="Houl J.H."/>
            <person name="Katsonis P."/>
            <person name="Balapiti-Modarage L.P.F."/>
            <person name="Bommagani S."/>
            <person name="Arvai A."/>
            <person name="Moiani D."/>
            <person name="Bacolla A."/>
            <person name="Link T."/>
            <person name="Warden L.S."/>
            <person name="Lichtarge O."/>
            <person name="Jones D.E."/>
            <person name="Ahmed Z."/>
            <person name="Tainer J.A."/>
        </authorList>
    </citation>
    <scope>NUCLEOTIDE SEQUENCE</scope>
</reference>
<evidence type="ECO:0000256" key="1">
    <source>
        <dbReference type="ARBA" id="ARBA00008355"/>
    </source>
</evidence>
<dbReference type="Gene3D" id="3.40.220.10">
    <property type="entry name" value="Leucine Aminopeptidase, subunit E, domain 1"/>
    <property type="match status" value="1"/>
</dbReference>
<dbReference type="Pfam" id="PF01661">
    <property type="entry name" value="Macro"/>
    <property type="match status" value="1"/>
</dbReference>
<dbReference type="SUPFAM" id="SSF52949">
    <property type="entry name" value="Macro domain-like"/>
    <property type="match status" value="1"/>
</dbReference>
<evidence type="ECO:0000313" key="4">
    <source>
        <dbReference type="EMBL" id="QSG73581.1"/>
    </source>
</evidence>
<comment type="similarity">
    <text evidence="1">Belongs to the GDAP2 family.</text>
</comment>
<name>A0A897TGN4_9ANNE</name>
<dbReference type="InterPro" id="IPR035793">
    <property type="entry name" value="Macro_GDAP2"/>
</dbReference>
<feature type="domain" description="Macro" evidence="3">
    <location>
        <begin position="41"/>
        <end position="222"/>
    </location>
</feature>
<feature type="domain" description="CRAL-TRIO" evidence="2">
    <location>
        <begin position="353"/>
        <end position="493"/>
    </location>
</feature>
<dbReference type="SUPFAM" id="SSF52087">
    <property type="entry name" value="CRAL/TRIO domain"/>
    <property type="match status" value="1"/>
</dbReference>
<protein>
    <submittedName>
        <fullName evidence="4">Ganglioside-induced differentiation-associated protein 2</fullName>
    </submittedName>
</protein>
<dbReference type="PROSITE" id="PS51154">
    <property type="entry name" value="MACRO"/>
    <property type="match status" value="1"/>
</dbReference>
<proteinExistence type="inferred from homology"/>
<accession>A0A897TGN4</accession>
<dbReference type="InterPro" id="IPR001251">
    <property type="entry name" value="CRAL-TRIO_dom"/>
</dbReference>
<dbReference type="Pfam" id="PF13716">
    <property type="entry name" value="CRAL_TRIO_2"/>
    <property type="match status" value="1"/>
</dbReference>
<dbReference type="EMBL" id="MW349132">
    <property type="protein sequence ID" value="QSG73581.1"/>
    <property type="molecule type" value="Genomic_DNA"/>
</dbReference>
<dbReference type="PANTHER" id="PTHR11106">
    <property type="entry name" value="GANGLIOSIDE INDUCED DIFFERENTIATION ASSOCIATED PROTEIN 2-RELATED"/>
    <property type="match status" value="1"/>
</dbReference>
<gene>
    <name evidence="4" type="primary">Gdap2</name>
</gene>
<dbReference type="Gene3D" id="3.40.525.10">
    <property type="entry name" value="CRAL-TRIO lipid binding domain"/>
    <property type="match status" value="1"/>
</dbReference>
<dbReference type="SMART" id="SM00516">
    <property type="entry name" value="SEC14"/>
    <property type="match status" value="1"/>
</dbReference>
<dbReference type="SMART" id="SM00506">
    <property type="entry name" value="A1pp"/>
    <property type="match status" value="1"/>
</dbReference>
<dbReference type="AlphaFoldDB" id="A0A897TGN4"/>
<evidence type="ECO:0000259" key="2">
    <source>
        <dbReference type="PROSITE" id="PS50191"/>
    </source>
</evidence>